<proteinExistence type="predicted"/>
<dbReference type="SUPFAM" id="SSF56801">
    <property type="entry name" value="Acetyl-CoA synthetase-like"/>
    <property type="match status" value="1"/>
</dbReference>
<reference evidence="3 4" key="1">
    <citation type="journal article" date="2019" name="Int. J. Syst. Evol. Microbiol.">
        <title>The Global Catalogue of Microorganisms (GCM) 10K type strain sequencing project: providing services to taxonomists for standard genome sequencing and annotation.</title>
        <authorList>
            <consortium name="The Broad Institute Genomics Platform"/>
            <consortium name="The Broad Institute Genome Sequencing Center for Infectious Disease"/>
            <person name="Wu L."/>
            <person name="Ma J."/>
        </authorList>
    </citation>
    <scope>NUCLEOTIDE SEQUENCE [LARGE SCALE GENOMIC DNA]</scope>
    <source>
        <strain evidence="3 4">JCM 6307</strain>
    </source>
</reference>
<dbReference type="NCBIfam" id="NF005863">
    <property type="entry name" value="PRK07798.1"/>
    <property type="match status" value="1"/>
</dbReference>
<dbReference type="EMBL" id="BAAATA010000008">
    <property type="protein sequence ID" value="GAA2483098.1"/>
    <property type="molecule type" value="Genomic_DNA"/>
</dbReference>
<dbReference type="InterPro" id="IPR020845">
    <property type="entry name" value="AMP-binding_CS"/>
</dbReference>
<evidence type="ECO:0000259" key="1">
    <source>
        <dbReference type="Pfam" id="PF00501"/>
    </source>
</evidence>
<dbReference type="PANTHER" id="PTHR43767">
    <property type="entry name" value="LONG-CHAIN-FATTY-ACID--COA LIGASE"/>
    <property type="match status" value="1"/>
</dbReference>
<feature type="domain" description="AMP-dependent synthetase/ligase" evidence="1">
    <location>
        <begin position="3"/>
        <end position="367"/>
    </location>
</feature>
<dbReference type="InterPro" id="IPR045851">
    <property type="entry name" value="AMP-bd_C_sf"/>
</dbReference>
<keyword evidence="4" id="KW-1185">Reference proteome</keyword>
<dbReference type="InterPro" id="IPR025110">
    <property type="entry name" value="AMP-bd_C"/>
</dbReference>
<feature type="domain" description="AMP-binding enzyme C-terminal" evidence="2">
    <location>
        <begin position="422"/>
        <end position="498"/>
    </location>
</feature>
<dbReference type="Pfam" id="PF13193">
    <property type="entry name" value="AMP-binding_C"/>
    <property type="match status" value="1"/>
</dbReference>
<sequence length="514" mass="54888">MCEQDRLTYAELDARADRLAHHLAAAGVRPGQHVALHLLNGVEFVEALLGCLKIRAVPVNVNYRYTDRELVHLYTDSDSVALVVDEEFAAAAAGALDRCPLLRRVLVVRGHSDAPAPEWPAGVQVADYEEALAAASPVADFAGRSNDDLYIVYTGGTTGSPKGVMWRHEDFFFAALGGGNPYGEPHRSAEAVAAGAAAMPEMGFLVPIPLMHGAASYTLFTALFMGFKVVLQRRFDPVDCLRLVQEEKTFTLAVVGDAIARPLADAIAAHGAEYDLSALTHIASGGALFSRSVREELQRLLPGITLRDGFGASESGVDGSVVVGEDGRPRLTVGPAVQVVDPDFRPVAPGSGEPGWVARRGHVPLGYYNDERKTAETFRTVDGVRWVMPGDMAVVEEDGSILLLGRGSQCINTGGEKVFPEEVEEALKAHPAVLDALVAGVPDPRFGQRVAAVVELRPDAPEPEAAELQAHCRGLIAGYKVPAALTVVPSVVRSPSGKADYRWARKVLAGEQQD</sequence>
<evidence type="ECO:0000313" key="4">
    <source>
        <dbReference type="Proteomes" id="UP001501358"/>
    </source>
</evidence>
<comment type="caution">
    <text evidence="3">The sequence shown here is derived from an EMBL/GenBank/DDBJ whole genome shotgun (WGS) entry which is preliminary data.</text>
</comment>
<gene>
    <name evidence="3" type="ORF">GCM10010406_19300</name>
</gene>
<dbReference type="Pfam" id="PF00501">
    <property type="entry name" value="AMP-binding"/>
    <property type="match status" value="1"/>
</dbReference>
<name>A0ABN3LFG0_9ACTN</name>
<organism evidence="3 4">
    <name type="scientific">Streptomyces thermolineatus</name>
    <dbReference type="NCBI Taxonomy" id="44033"/>
    <lineage>
        <taxon>Bacteria</taxon>
        <taxon>Bacillati</taxon>
        <taxon>Actinomycetota</taxon>
        <taxon>Actinomycetes</taxon>
        <taxon>Kitasatosporales</taxon>
        <taxon>Streptomycetaceae</taxon>
        <taxon>Streptomyces</taxon>
    </lineage>
</organism>
<protein>
    <submittedName>
        <fullName evidence="3">Acyl-CoA synthetase</fullName>
    </submittedName>
</protein>
<dbReference type="InterPro" id="IPR000873">
    <property type="entry name" value="AMP-dep_synth/lig_dom"/>
</dbReference>
<accession>A0ABN3LFG0</accession>
<dbReference type="Gene3D" id="3.40.50.12780">
    <property type="entry name" value="N-terminal domain of ligase-like"/>
    <property type="match status" value="1"/>
</dbReference>
<dbReference type="PROSITE" id="PS00455">
    <property type="entry name" value="AMP_BINDING"/>
    <property type="match status" value="1"/>
</dbReference>
<dbReference type="Proteomes" id="UP001501358">
    <property type="component" value="Unassembled WGS sequence"/>
</dbReference>
<evidence type="ECO:0000313" key="3">
    <source>
        <dbReference type="EMBL" id="GAA2483098.1"/>
    </source>
</evidence>
<dbReference type="InterPro" id="IPR042099">
    <property type="entry name" value="ANL_N_sf"/>
</dbReference>
<evidence type="ECO:0000259" key="2">
    <source>
        <dbReference type="Pfam" id="PF13193"/>
    </source>
</evidence>
<dbReference type="PANTHER" id="PTHR43767:SF1">
    <property type="entry name" value="NONRIBOSOMAL PEPTIDE SYNTHASE PES1 (EUROFUNG)-RELATED"/>
    <property type="match status" value="1"/>
</dbReference>
<dbReference type="Gene3D" id="3.30.300.30">
    <property type="match status" value="1"/>
</dbReference>
<dbReference type="InterPro" id="IPR050237">
    <property type="entry name" value="ATP-dep_AMP-bd_enzyme"/>
</dbReference>